<dbReference type="AlphaFoldDB" id="A0A4Z2J0X9"/>
<gene>
    <name evidence="1" type="ORF">EYF80_005856</name>
</gene>
<evidence type="ECO:0000313" key="1">
    <source>
        <dbReference type="EMBL" id="TNN83985.1"/>
    </source>
</evidence>
<accession>A0A4Z2J0X9</accession>
<proteinExistence type="predicted"/>
<comment type="caution">
    <text evidence="1">The sequence shown here is derived from an EMBL/GenBank/DDBJ whole genome shotgun (WGS) entry which is preliminary data.</text>
</comment>
<name>A0A4Z2J0X9_9TELE</name>
<protein>
    <submittedName>
        <fullName evidence="1">Uncharacterized protein</fullName>
    </submittedName>
</protein>
<dbReference type="Proteomes" id="UP000314294">
    <property type="component" value="Unassembled WGS sequence"/>
</dbReference>
<sequence length="255" mass="27895">METQQESEGVVVAAGETIITPQPIRPLLLTEFQCFLHELPPTALKLQPSCSVYLWRAPVWMPGLHQSPALPVHHCQTLKIIVRDQGADILRGHSEVFIKTGVLRHPAIDSNSLTGVPGIQTELFRRVRLTAALSLVAAVALALELGFKASLLSFVELPGDRQLTALRGDGVAGRVQMQTAAVRVTQRLAAELCCRGDVEEVLIQGTPQIRVQVGRAYTKTGRASPSPDDARRIPSLTRFRTNCRPESEERSTVAM</sequence>
<organism evidence="1 2">
    <name type="scientific">Liparis tanakae</name>
    <name type="common">Tanaka's snailfish</name>
    <dbReference type="NCBI Taxonomy" id="230148"/>
    <lineage>
        <taxon>Eukaryota</taxon>
        <taxon>Metazoa</taxon>
        <taxon>Chordata</taxon>
        <taxon>Craniata</taxon>
        <taxon>Vertebrata</taxon>
        <taxon>Euteleostomi</taxon>
        <taxon>Actinopterygii</taxon>
        <taxon>Neopterygii</taxon>
        <taxon>Teleostei</taxon>
        <taxon>Neoteleostei</taxon>
        <taxon>Acanthomorphata</taxon>
        <taxon>Eupercaria</taxon>
        <taxon>Perciformes</taxon>
        <taxon>Cottioidei</taxon>
        <taxon>Cottales</taxon>
        <taxon>Liparidae</taxon>
        <taxon>Liparis</taxon>
    </lineage>
</organism>
<dbReference type="EMBL" id="SRLO01000030">
    <property type="protein sequence ID" value="TNN83985.1"/>
    <property type="molecule type" value="Genomic_DNA"/>
</dbReference>
<reference evidence="1 2" key="1">
    <citation type="submission" date="2019-03" db="EMBL/GenBank/DDBJ databases">
        <title>First draft genome of Liparis tanakae, snailfish: a comprehensive survey of snailfish specific genes.</title>
        <authorList>
            <person name="Kim W."/>
            <person name="Song I."/>
            <person name="Jeong J.-H."/>
            <person name="Kim D."/>
            <person name="Kim S."/>
            <person name="Ryu S."/>
            <person name="Song J.Y."/>
            <person name="Lee S.K."/>
        </authorList>
    </citation>
    <scope>NUCLEOTIDE SEQUENCE [LARGE SCALE GENOMIC DNA]</scope>
    <source>
        <tissue evidence="1">Muscle</tissue>
    </source>
</reference>
<keyword evidence="2" id="KW-1185">Reference proteome</keyword>
<evidence type="ECO:0000313" key="2">
    <source>
        <dbReference type="Proteomes" id="UP000314294"/>
    </source>
</evidence>